<dbReference type="CDD" id="cd01460">
    <property type="entry name" value="vWA_midasin"/>
    <property type="match status" value="1"/>
</dbReference>
<keyword evidence="5 9" id="KW-0547">Nucleotide-binding</keyword>
<keyword evidence="6 9" id="KW-0067">ATP-binding</keyword>
<keyword evidence="7 9" id="KW-0143">Chaperone</keyword>
<evidence type="ECO:0000313" key="13">
    <source>
        <dbReference type="Proteomes" id="UP001642483"/>
    </source>
</evidence>
<dbReference type="InterPro" id="IPR027417">
    <property type="entry name" value="P-loop_NTPase"/>
</dbReference>
<organism evidence="12 13">
    <name type="scientific">Clavelina lepadiformis</name>
    <name type="common">Light-bulb sea squirt</name>
    <name type="synonym">Ascidia lepadiformis</name>
    <dbReference type="NCBI Taxonomy" id="159417"/>
    <lineage>
        <taxon>Eukaryota</taxon>
        <taxon>Metazoa</taxon>
        <taxon>Chordata</taxon>
        <taxon>Tunicata</taxon>
        <taxon>Ascidiacea</taxon>
        <taxon>Aplousobranchia</taxon>
        <taxon>Clavelinidae</taxon>
        <taxon>Clavelina</taxon>
    </lineage>
</organism>
<evidence type="ECO:0000256" key="8">
    <source>
        <dbReference type="ARBA" id="ARBA00023242"/>
    </source>
</evidence>
<dbReference type="Proteomes" id="UP001642483">
    <property type="component" value="Unassembled WGS sequence"/>
</dbReference>
<feature type="region of interest" description="Disordered" evidence="10">
    <location>
        <begin position="4516"/>
        <end position="5009"/>
    </location>
</feature>
<dbReference type="PIRSF" id="PIRSF010340">
    <property type="entry name" value="Midasin"/>
    <property type="match status" value="1"/>
</dbReference>
<dbReference type="SMART" id="SM00382">
    <property type="entry name" value="AAA"/>
    <property type="match status" value="6"/>
</dbReference>
<dbReference type="Pfam" id="PF21108">
    <property type="entry name" value="MDN1_4th"/>
    <property type="match status" value="1"/>
</dbReference>
<comment type="subcellular location">
    <subcellularLocation>
        <location evidence="1">Nucleus</location>
        <location evidence="1">Nucleolus</location>
    </subcellularLocation>
    <subcellularLocation>
        <location evidence="2">Nucleus</location>
        <location evidence="2">Nucleoplasm</location>
    </subcellularLocation>
</comment>
<feature type="compositionally biased region" description="Acidic residues" evidence="10">
    <location>
        <begin position="4803"/>
        <end position="4817"/>
    </location>
</feature>
<comment type="caution">
    <text evidence="12">The sequence shown here is derived from an EMBL/GenBank/DDBJ whole genome shotgun (WGS) entry which is preliminary data.</text>
</comment>
<evidence type="ECO:0000256" key="2">
    <source>
        <dbReference type="ARBA" id="ARBA00004642"/>
    </source>
</evidence>
<evidence type="ECO:0000256" key="1">
    <source>
        <dbReference type="ARBA" id="ARBA00004604"/>
    </source>
</evidence>
<reference evidence="12 13" key="1">
    <citation type="submission" date="2024-02" db="EMBL/GenBank/DDBJ databases">
        <authorList>
            <person name="Daric V."/>
            <person name="Darras S."/>
        </authorList>
    </citation>
    <scope>NUCLEOTIDE SEQUENCE [LARGE SCALE GENOMIC DNA]</scope>
</reference>
<feature type="compositionally biased region" description="Acidic residues" evidence="10">
    <location>
        <begin position="4549"/>
        <end position="4560"/>
    </location>
</feature>
<keyword evidence="8 9" id="KW-0539">Nucleus</keyword>
<feature type="compositionally biased region" description="Basic and acidic residues" evidence="10">
    <location>
        <begin position="4901"/>
        <end position="4927"/>
    </location>
</feature>
<dbReference type="PANTHER" id="PTHR48103:SF2">
    <property type="entry name" value="MIDASIN"/>
    <property type="match status" value="1"/>
</dbReference>
<dbReference type="InterPro" id="IPR048617">
    <property type="entry name" value="MDN1_AAA_lid_4"/>
</dbReference>
<comment type="similarity">
    <text evidence="3 9">Belongs to the midasin family.</text>
</comment>
<feature type="compositionally biased region" description="Acidic residues" evidence="10">
    <location>
        <begin position="4749"/>
        <end position="4758"/>
    </location>
</feature>
<dbReference type="Pfam" id="PF17865">
    <property type="entry name" value="AAA_lid_5"/>
    <property type="match status" value="1"/>
</dbReference>
<feature type="domain" description="VWFA" evidence="11">
    <location>
        <begin position="5197"/>
        <end position="5397"/>
    </location>
</feature>
<dbReference type="InterPro" id="IPR011704">
    <property type="entry name" value="ATPase_dyneun-rel_AAA"/>
</dbReference>
<name>A0ABP0FG82_CLALP</name>
<evidence type="ECO:0000259" key="11">
    <source>
        <dbReference type="PROSITE" id="PS50234"/>
    </source>
</evidence>
<evidence type="ECO:0000256" key="4">
    <source>
        <dbReference type="ARBA" id="ARBA00017143"/>
    </source>
</evidence>
<comment type="function">
    <text evidence="9">Nuclear chaperone required for maturation and nuclear export of pre-60S ribosome subunits.</text>
</comment>
<feature type="compositionally biased region" description="Acidic residues" evidence="10">
    <location>
        <begin position="4690"/>
        <end position="4716"/>
    </location>
</feature>
<dbReference type="SMART" id="SM00327">
    <property type="entry name" value="VWA"/>
    <property type="match status" value="1"/>
</dbReference>
<dbReference type="Pfam" id="PF17867">
    <property type="entry name" value="AAA_lid_7"/>
    <property type="match status" value="3"/>
</dbReference>
<evidence type="ECO:0000256" key="6">
    <source>
        <dbReference type="ARBA" id="ARBA00022840"/>
    </source>
</evidence>
<dbReference type="EMBL" id="CAWYQH010000057">
    <property type="protein sequence ID" value="CAK8678704.1"/>
    <property type="molecule type" value="Genomic_DNA"/>
</dbReference>
<feature type="compositionally biased region" description="Acidic residues" evidence="10">
    <location>
        <begin position="4775"/>
        <end position="4793"/>
    </location>
</feature>
<feature type="compositionally biased region" description="Acidic residues" evidence="10">
    <location>
        <begin position="4724"/>
        <end position="4739"/>
    </location>
</feature>
<dbReference type="SUPFAM" id="SSF52540">
    <property type="entry name" value="P-loop containing nucleoside triphosphate hydrolases"/>
    <property type="match status" value="6"/>
</dbReference>
<evidence type="ECO:0000256" key="7">
    <source>
        <dbReference type="ARBA" id="ARBA00023186"/>
    </source>
</evidence>
<feature type="compositionally biased region" description="Basic and acidic residues" evidence="10">
    <location>
        <begin position="4952"/>
        <end position="4971"/>
    </location>
</feature>
<feature type="compositionally biased region" description="Basic and acidic residues" evidence="10">
    <location>
        <begin position="4642"/>
        <end position="4681"/>
    </location>
</feature>
<dbReference type="SUPFAM" id="SSF53300">
    <property type="entry name" value="vWA-like"/>
    <property type="match status" value="1"/>
</dbReference>
<dbReference type="InterPro" id="IPR002035">
    <property type="entry name" value="VWF_A"/>
</dbReference>
<feature type="compositionally biased region" description="Basic and acidic residues" evidence="10">
    <location>
        <begin position="4759"/>
        <end position="4774"/>
    </location>
</feature>
<dbReference type="InterPro" id="IPR003593">
    <property type="entry name" value="AAA+_ATPase"/>
</dbReference>
<dbReference type="InterPro" id="IPR040848">
    <property type="entry name" value="AAA_lid_7"/>
</dbReference>
<feature type="compositionally biased region" description="Basic and acidic residues" evidence="10">
    <location>
        <begin position="4604"/>
        <end position="4613"/>
    </location>
</feature>
<dbReference type="InterPro" id="IPR012099">
    <property type="entry name" value="Midasin"/>
</dbReference>
<dbReference type="Gene3D" id="3.40.50.410">
    <property type="entry name" value="von Willebrand factor, type A domain"/>
    <property type="match status" value="1"/>
</dbReference>
<feature type="compositionally biased region" description="Basic and acidic residues" evidence="10">
    <location>
        <begin position="4980"/>
        <end position="4999"/>
    </location>
</feature>
<evidence type="ECO:0000256" key="10">
    <source>
        <dbReference type="SAM" id="MobiDB-lite"/>
    </source>
</evidence>
<proteinExistence type="inferred from homology"/>
<evidence type="ECO:0000256" key="3">
    <source>
        <dbReference type="ARBA" id="ARBA00007188"/>
    </source>
</evidence>
<accession>A0ABP0FG82</accession>
<keyword evidence="13" id="KW-1185">Reference proteome</keyword>
<feature type="compositionally biased region" description="Basic and acidic residues" evidence="10">
    <location>
        <begin position="4623"/>
        <end position="4632"/>
    </location>
</feature>
<protein>
    <recommendedName>
        <fullName evidence="4 9">Midasin</fullName>
    </recommendedName>
</protein>
<feature type="compositionally biased region" description="Acidic residues" evidence="10">
    <location>
        <begin position="4575"/>
        <end position="4589"/>
    </location>
</feature>
<dbReference type="Gene3D" id="3.40.50.300">
    <property type="entry name" value="P-loop containing nucleotide triphosphate hydrolases"/>
    <property type="match status" value="6"/>
</dbReference>
<feature type="compositionally biased region" description="Acidic residues" evidence="10">
    <location>
        <begin position="4530"/>
        <end position="4541"/>
    </location>
</feature>
<evidence type="ECO:0000256" key="9">
    <source>
        <dbReference type="PIRNR" id="PIRNR010340"/>
    </source>
</evidence>
<evidence type="ECO:0000256" key="5">
    <source>
        <dbReference type="ARBA" id="ARBA00022741"/>
    </source>
</evidence>
<dbReference type="InterPro" id="IPR041190">
    <property type="entry name" value="Midasin_AAA_lid_5"/>
</dbReference>
<dbReference type="Pfam" id="PF07728">
    <property type="entry name" value="AAA_5"/>
    <property type="match status" value="6"/>
</dbReference>
<feature type="compositionally biased region" description="Basic and acidic residues" evidence="10">
    <location>
        <begin position="4871"/>
        <end position="4889"/>
    </location>
</feature>
<dbReference type="PROSITE" id="PS50234">
    <property type="entry name" value="VWFA"/>
    <property type="match status" value="1"/>
</dbReference>
<dbReference type="PANTHER" id="PTHR48103">
    <property type="entry name" value="MIDASIN-RELATED"/>
    <property type="match status" value="1"/>
</dbReference>
<feature type="compositionally biased region" description="Acidic residues" evidence="10">
    <location>
        <begin position="4852"/>
        <end position="4863"/>
    </location>
</feature>
<evidence type="ECO:0000313" key="12">
    <source>
        <dbReference type="EMBL" id="CAK8678704.1"/>
    </source>
</evidence>
<sequence length="5408" mass="612958">MEHFIVDIKAPLELICKQNNSLKKELVKYLAKQIWNPQDRQHLLSSLATLLVNSDNKSCVEIAKAFGPLTIDLLHRYCSKLKSLVFDDEEAIATHERICIVIGWLCYTSIPSLSDFTLSYLEKRGAPFIRISHKKCESNGAKKRKKMVSNQFSCVLEATYSLIMRYPSMLKFPWEWSSLVDCLQHDNIQITSRGRWFLKKILANVVGLCDVDCVELSKEEEETLMLTCQMPNIIDSVVDSVQCIVNVSEKKLSHTQQAIVSADLSSSLVAVCGVLLDQCSQSMEENFSDINESNTLVITKTLQPHLQSLAMAIAERKAVVLQGSVGCGKTALVEYIAQVTGHNSPPHLTKVQLSDETDSKTLTGAYVSTPVPGKFVWQPGILVQACVKGHWLLLEDIDRAPSDVISLLLPLIESGKLSIPGRPNEGDLISTDFRLFMSQRLDNTMSARHLNVSMITKHARVIKLSTIPETDLKEIILAKYSNLSKVVDKILLIYTKLKEEVTVSSHSTQRHMLTRDLFKWCHRLSRSYVAQGSSDLPHNAAMAAIDCFIASCPYPEVRLKMVEQVCSELNISKEKAEYYCHTYKPEIVVTSNVFKVGRSSISRIQSNSSRLRRRRQPFAQTRHSSVLLERISCCIDNGEPVLLVGETGVGKTSCLQYLAQETGNQLHVINMSQQSSSGDLLGGYKPAQMRHYVAPVREDFEKLFPQTFSQKQNQKFLSHVQNCFFKKRYNDLWQLMMQSAKAALKRLKEKEEVECLVSSWNKFSKDLHDLKVKLKSDSPIAFSFVEGKLSQSIQSGDWLLLDEINLATPDTLECLSGVLESDSGSLVLMEKGDAKPIKRQKNFRLFAAMNPATDVGKRNLSEGVRNRFTEIFVDEPIDYSDIATIVTYYLEQRMVGTTSVVDGIVRFYEEIRKMAREKLVDGTGRKPCYSLRTLCRSLSYVLDNSKIPFQRALYEGFSLSFLTALDRSSHPIVIKLIIKHIIGKSKLKSMLSQPLPNPDYNFVTVEGHHIQRGPHAPSCDPNYIVTDSVKENLRDLARPVSYGKYPILIQGETSTGKTSLIKFLAALTGNKVIRINNHEHTDLQEYVGSYSSDENGKLVFQDGPLVTAMREGHWVILDELNLAPTDILEALNRVLDDNRELYIPETQDVIHAHARFTLFATQNPPGLYGGRKVLSRAFRNRFVELHFDEIPCNELKTILQKRCQLSPNHSAKLVKIMLELQARRRASGMFAGKHGFITLRDLFRWAERHRRHQVDSSEFYDWEQHLADDGFLLLASRVRQVEEEKVIEEVLQKHLNRSIDRDRLFSLENILKLIGKLPEEFKHIVWTQPMRRLFVTLERALRFDEPVLLVGETGGGKTTVCQLISWLMRKKLSIINCHANTEAADFIGGLRPARTHREHDSSNNTENTSVKLFEWMDGPLVQSMYEGNHILVDEISLADDSVLERLNSVLEPERSLVIPDKLSMSLGTTEGGAFVTARQGFQFLATMNPGGDYGKKELSPALRNRMTEIWCEVVSKKEDLVAILEHNLHLCQADSKDDLTLNSNLYANLIVNFVTWFKKTIFGKRFIISIRDLLTWAKFMSKSSHELDLPSTYIHGACLVYVDGIGSGLSGSFASQSHSSQTECLKFILSQLEQTRLLSMLSSYTASWVNSQLSSESRHKSELLKQSNKFGVVPFSIFTGSDVSQEDSQFAFTAHTTSINALRVLRALQLSRPILLEGSPGGGKTSLVSAIAKASNHRLIRINLSEQTDASDLFGADLPVENGTGGQFAWRDGPLLAALKAGHWIVLDELNLASQSVLESLNSVFDHRGELYVPELGCCFQVDRSKTRIFASQNPVQEGGGRKALPKSFLNRFTQVHVDNLSSSDLLFILQSQFPNLERPVLKNMVKFNQQVYKEVVQERKWGHVGSPWEFNLRDMTRWCQLMVEVKPHDPSLHMYLVYGERLRTGKDRQKLYNIFSEVFDKEAYSPTRYFHITPKTLQIGNAVIKREGLFYPSSSMNSSIIVPSMLHGAEALIEVLNKKWPCIVTGPAGSGKSRLVETLAGLSGRKLQILATNSSMDAVELLGGFEQSDLIKSILNILRKVHNIIMECCKDILSTASPWEFCSDIQNILMAGETIRRMSKSLENVEDDETIQNLFLSVESELAFIRKSVSTFMVNDDRCMQLQECTDTLKEIVSHTNSRGAYEWIDSILVQSLQQGDWLLVKGANFCSASVLDRLNALLEPSGVLTITERGIIDGKVVEIKPHPDFRLILSLDPSCGELSRAMRNRCVEIHLSSDPGLLDQLINTPALKGGNHQSITWQEVNSIIKSKCSNFVEMASCLDFAQKLQQNLKGSSHLNAKLKVLQEVECFIENLRRGTAISKNDTIHNESQALFQMTSPTLKDLIICPTLSNVMRQFEMVQQIPQICRTRDFNIRSAIQSFFRVFLELSTKNDHTIRNFVIEEFLPVAMNKLTSGFKSLTKGSRAFSSLSQIVFSSKNLEKANCCIPDWQDQPWDPQWNMQLVNQSGYDIDPSVYSKIMLKVTYHQLKAEEDFCNISPTSRKKKEILNTGSTFQIASSLQNRLLKVSDLPHPVLLSLVPLYQSWNIYIKQVLLSSTFNVPNQDSFCKYEGLLRRMSFVWRHFMQSFFSLPKFILLYLYLRKQMLMFKDKFLDHEAVEVWNILENMDKILQINDTLEQEQKIQVKIRSSLSSSACEPFQTEFQFLVQSYCKSLFDDFALFIKQAFHNKNLTHLTWLNILDILKQFLAVQVSSLPLHADSKQHKDSDGEDMDTECTDTPSSHFSLTQEIVDNGIPLSSKSTALMEKLSIIAEPNKIKAASQNCTFGVTHHQQNLWRLLDCFSVATELSCLTSYTEFTEIASTVDMDKLSPLQCGRDLQYFYEILRTAQSRSLFAWRRYFLTRVWDWLPLKPPIQADTGNETHNISSSAHSLSSEEGPSNLLRPCITNNVLSLLYDNWTNGCNTTCKTLDKVRNIIYSDVRVPVSEVTTKVHQLESVSQILWSNAFLTCGFSSQSCFYLGPQLIEVIHFMCQSFSSTLHALFNACSKGKIVLPEECASVCDKLLSSTEEFISKTKMDVLKEVSLQLLDNTKLLSDVVDTTTAFQSQWIVNVCQLLSACVDSISRLQQTIPNAKESKQWSLQCWKMVGEAWVWCGYLQMILVAPRGPADPVTVQQLKTDCLSEELHQCTCDIAVRNLSNQTLTGYEVPVGEITSLSFLHPHIKASGRYVVDLEGKIQRSKSKSAFRLDMSQFHQLSNDCSNFTGTVANLNTLKDVMHDFNNEKYAEELAWSKEEKLQLSFQAFHKSLKDNYPCYPDIVEPLQDAIAQMRFGFRLIRTACSMKTVQDDVSQASDGSYQSSIEDVITDVVIAKHSNNDLPEVIHSLKQVQSAINEKSGQDNSSAKLTETILIGALLQLHTKCNSGVTELSKQDTMKIFKEIVQHWHKQQDIKQQKEAEKASLFKYKEKKHEINEDEESEEEFNQMFPTFGEVVSDLLDPTGLNEIETKSAENLNDNHKLSFSDTVFDLAALVHCELSVAQPEYRTNCQEDNLNTKAPNSKVKENVKRSDPVAPVDCFYSCIPELFFHRMMSSTLISMLPWLLGHKVDHALLRNHILASVNINNYLTIDQDISSVNIYVDPTPSEVSRCLPVLRDLHNTVTEKLLVEWPKHPVLNHLIVIIDRILSFSITFPIMKFVTGLELLLEKAQEWESNASKQVSISHHLEAVTSLILDWRRLELKSWNRLLDDAQQNARKDLTNWWFYLYQIVDEYDENSYEGDQISEVKNISTTLQKFIETSKIGQFEARLNLLSVFYSHLCCKHQKQDPLAMVFMNLHCYYKQFLDALKARIASLRLPIEKDLKSFVKIAKWNDINFYAVKDSTIKTHRNLFKFVKKFSTALEEPVHLNVLKGQPSAFASTSDSSQSQGMLLCKKWLDNSGSKSEMMQNMENVTSFHVSGDLSIPQLSRLPVIADKLQKHCSGWVEQMNKSMPQLLLDLEDTTANIIENFKILRGLEPSTATSSDEELRKKRLMEVKHIQSRKRKSLSDLFKLLRDIGLSYRKGLVWLNNHSTDSFVLLPTPSHFGDSSGNIGHGLIQNSLQSGEKYFYRMISRFSSLTAALNSPNKEIGRSHIDRLRGFTAHLFHIAMEQRQVMSELTQTNKILDQLNAVLIDFANEEDTQLPYQTNASSKIHSCRNALNEWLGALEKFQTTLKCCPKNTDTDEYDASKLFPHICPPKISFCRYGDKLWTEVMTTTNKEINLIKAACNNLKKVTDKCFDQFGSIKTGCMILPSIIQVVEACNASMQESSQRISKEIFPLFETSTSCSQNLSPTSPLLIDLVECQNILLSFRESSKNHPDNEAISTDELLCDLEDFLSSVMLRVQNLVKFSSELQSLETETEVNLLEMHFTTYINQRTMNYFENLDVQNFRVKVLNLLELMQKMAGKEEHAELLAKTLKSLRSIIQPFATVVKEVSLASAITHRVTCKLNFVLLSIFSEVAAKGFCPPAEFEEELSEDTGEFKEVEDAGIGEGQGSKDVSDQIEEENQVEDNPDTKNQDDDNDDIPPEDNAIEMSTDFDGKFQDDAPPDDENSEEETEKEDLEKQMGDLGDEDEANKLDERMWGSDEEEEQEDSSDKNEEKGQGVDAEQSELAARDDEVNEGKNEEKKGEEEKFGDQSEFDPNEKDDIHESEPNPPPEPMDLPDDINIDDGNGDEEKEDESPDNDTLQDDKLDENMDITENEDKETELTAEDDKNQNNDVGDEIQDEMEEKNTTEESNEEKKVMEDDQSDDDAAGEDANNEQEDLQNAQTNEEKQEDDEENDVEDDHDDTTRNAGNQIPIEEEQAEDHEVRDKSSRAEKQVTEDDVMQCDDATEEVSQQMDNEGKDDDKGGRAPSKDQSGHESANLTSKSASESHEEQEEKAQIERKSGESDSKRSLADSKPVIPKRLRMMDDVKEVEDDDESKSNDADLHQHVSEDVKGYDAEALDAATEEQRKQQLVHDDEEKEKENEELPTNIGDMDNEDDVVMETVEGNENKNEDLTKNPQQLSNDVCTDVIDDITESKEAEQFQENDKDGLMEERDLPLSSLHTNIAQWSMNKEFLALTPDEIVKIRAEMEQHLSSTLRHDETEISEAETMWHQYQSVTQPLSQELSEQLRLILEPTQAAKLEGDYRSGKRLNMRKVIPYIASGFRKDKIWLRRSKPSKREYQIMLAIDDSSSMADNHTKQLAFESLAVISTALSTLEAGQLAVCNFGEDAKLLHDFNQPFTDQSGASVLQQCSFKQEQTKIAKLLDASTRFMKAAQVSYSSSTDPRISQLLIIVSDGRGLYVEGRERVERAVRSAIDAGVFLAFVILDNPDMKDSILDIKVPIFKDAGKMPEIRSYLTDFPFPFYVIIRDINALPETLSEALRQWFEMVTSVG</sequence>
<dbReference type="InterPro" id="IPR036465">
    <property type="entry name" value="vWFA_dom_sf"/>
</dbReference>
<feature type="compositionally biased region" description="Basic and acidic residues" evidence="10">
    <location>
        <begin position="4836"/>
        <end position="4851"/>
    </location>
</feature>
<dbReference type="CDD" id="cd00009">
    <property type="entry name" value="AAA"/>
    <property type="match status" value="2"/>
</dbReference>
<feature type="compositionally biased region" description="Polar residues" evidence="10">
    <location>
        <begin position="4890"/>
        <end position="4900"/>
    </location>
</feature>
<gene>
    <name evidence="12" type="ORF">CVLEPA_LOCUS8603</name>
</gene>